<dbReference type="PANTHER" id="PTHR48090">
    <property type="entry name" value="UNDECAPRENYL-PHOSPHATE 4-DEOXY-4-FORMAMIDO-L-ARABINOSE TRANSFERASE-RELATED"/>
    <property type="match status" value="1"/>
</dbReference>
<keyword evidence="6" id="KW-1133">Transmembrane helix</keyword>
<dbReference type="SUPFAM" id="SSF53448">
    <property type="entry name" value="Nucleotide-diphospho-sugar transferases"/>
    <property type="match status" value="1"/>
</dbReference>
<dbReference type="Gene3D" id="3.90.550.10">
    <property type="entry name" value="Spore Coat Polysaccharide Biosynthesis Protein SpsA, Chain A"/>
    <property type="match status" value="1"/>
</dbReference>
<dbReference type="Pfam" id="PF01370">
    <property type="entry name" value="Epimerase"/>
    <property type="match status" value="1"/>
</dbReference>
<dbReference type="EMBL" id="UINC01016615">
    <property type="protein sequence ID" value="SVA69060.1"/>
    <property type="molecule type" value="Genomic_DNA"/>
</dbReference>
<evidence type="ECO:0000259" key="8">
    <source>
        <dbReference type="Pfam" id="PF00535"/>
    </source>
</evidence>
<dbReference type="InterPro" id="IPR029044">
    <property type="entry name" value="Nucleotide-diphossugar_trans"/>
</dbReference>
<dbReference type="Gene3D" id="3.40.50.720">
    <property type="entry name" value="NAD(P)-binding Rossmann-like Domain"/>
    <property type="match status" value="1"/>
</dbReference>
<feature type="non-terminal residue" evidence="10">
    <location>
        <position position="581"/>
    </location>
</feature>
<dbReference type="AlphaFoldDB" id="A0A381XWQ5"/>
<evidence type="ECO:0008006" key="11">
    <source>
        <dbReference type="Google" id="ProtNLM"/>
    </source>
</evidence>
<proteinExistence type="predicted"/>
<evidence type="ECO:0000256" key="7">
    <source>
        <dbReference type="ARBA" id="ARBA00023136"/>
    </source>
</evidence>
<evidence type="ECO:0000313" key="10">
    <source>
        <dbReference type="EMBL" id="SVA69060.1"/>
    </source>
</evidence>
<keyword evidence="3" id="KW-0808">Transferase</keyword>
<reference evidence="10" key="1">
    <citation type="submission" date="2018-05" db="EMBL/GenBank/DDBJ databases">
        <authorList>
            <person name="Lanie J.A."/>
            <person name="Ng W.-L."/>
            <person name="Kazmierczak K.M."/>
            <person name="Andrzejewski T.M."/>
            <person name="Davidsen T.M."/>
            <person name="Wayne K.J."/>
            <person name="Tettelin H."/>
            <person name="Glass J.I."/>
            <person name="Rusch D."/>
            <person name="Podicherti R."/>
            <person name="Tsui H.-C.T."/>
            <person name="Winkler M.E."/>
        </authorList>
    </citation>
    <scope>NUCLEOTIDE SEQUENCE</scope>
</reference>
<sequence length="581" mass="64576">MLTGSIEQLKGPVVVTGAAGFVGSRLFAILSRHRDDVYAVVRDAGGWRLADFPVDQIVHCDLNNRDEMGRIVRDLAPRTVFHCAAYGAYPFEQDVSRMYETNVKSLAELISSLSAGPISAFVHAGTSSEYGTNCSGPTEDADCHPNSAYSASKLAAANYLQLVGKHQGFPCVNLRLYAVYGPKEDTSRLVPTLVHEAVNGRLPQLVDREVARDFVHIDDVCAAFVQAAAHIDSVPHGSSFNIGTGRRTTIGDIAESARRLFGVDEEPRFGSMENRPWDLTDWYANPTRAQDGLSWRAEIGLDDGLCSVADWIAEISEDEFTTSTKRGQVLSLEPSGQSISAVIACYRDSEAIPQMYQRLNEVFTRLDVDHEIIFVNDGSPDDSEQVILDLSRRDERVVGVNHSRNFGSQMAFRSGMEVASKDAVVLLDGDLQDPPELISEFHRHWLEGYDVIYGIRTKREMSWIRSLGHKAFYRIFKKFSYIDVPVDAGDFSLMDRRVVDWILDSPERDLFMRGIRSYVGFRQTGVEYERPKRVFGESTNDLGRNIGWAKRGIFSFSDAPLTMLTALGLVTFALSTLAAAV</sequence>
<evidence type="ECO:0000256" key="1">
    <source>
        <dbReference type="ARBA" id="ARBA00022475"/>
    </source>
</evidence>
<dbReference type="GO" id="GO:0009103">
    <property type="term" value="P:lipopolysaccharide biosynthetic process"/>
    <property type="evidence" value="ECO:0007669"/>
    <property type="project" value="UniProtKB-KW"/>
</dbReference>
<evidence type="ECO:0000256" key="6">
    <source>
        <dbReference type="ARBA" id="ARBA00022989"/>
    </source>
</evidence>
<evidence type="ECO:0000259" key="9">
    <source>
        <dbReference type="Pfam" id="PF01370"/>
    </source>
</evidence>
<evidence type="ECO:0000256" key="4">
    <source>
        <dbReference type="ARBA" id="ARBA00022692"/>
    </source>
</evidence>
<evidence type="ECO:0000256" key="2">
    <source>
        <dbReference type="ARBA" id="ARBA00022676"/>
    </source>
</evidence>
<dbReference type="InterPro" id="IPR001509">
    <property type="entry name" value="Epimerase_deHydtase"/>
</dbReference>
<keyword evidence="2" id="KW-0328">Glycosyltransferase</keyword>
<keyword evidence="7" id="KW-0472">Membrane</keyword>
<dbReference type="InterPro" id="IPR050256">
    <property type="entry name" value="Glycosyltransferase_2"/>
</dbReference>
<keyword evidence="4" id="KW-0812">Transmembrane</keyword>
<organism evidence="10">
    <name type="scientific">marine metagenome</name>
    <dbReference type="NCBI Taxonomy" id="408172"/>
    <lineage>
        <taxon>unclassified sequences</taxon>
        <taxon>metagenomes</taxon>
        <taxon>ecological metagenomes</taxon>
    </lineage>
</organism>
<dbReference type="CDD" id="cd04187">
    <property type="entry name" value="DPM1_like_bac"/>
    <property type="match status" value="1"/>
</dbReference>
<name>A0A381XWQ5_9ZZZZ</name>
<dbReference type="Pfam" id="PF00535">
    <property type="entry name" value="Glycos_transf_2"/>
    <property type="match status" value="1"/>
</dbReference>
<evidence type="ECO:0000256" key="5">
    <source>
        <dbReference type="ARBA" id="ARBA00022985"/>
    </source>
</evidence>
<feature type="domain" description="Glycosyltransferase 2-like" evidence="8">
    <location>
        <begin position="340"/>
        <end position="499"/>
    </location>
</feature>
<dbReference type="InterPro" id="IPR001173">
    <property type="entry name" value="Glyco_trans_2-like"/>
</dbReference>
<dbReference type="PANTHER" id="PTHR48090:SF3">
    <property type="entry name" value="UNDECAPRENYL-PHOSPHATE 4-DEOXY-4-FORMAMIDO-L-ARABINOSE TRANSFERASE"/>
    <property type="match status" value="1"/>
</dbReference>
<keyword evidence="5" id="KW-0448">Lipopolysaccharide biosynthesis</keyword>
<dbReference type="GO" id="GO:0005886">
    <property type="term" value="C:plasma membrane"/>
    <property type="evidence" value="ECO:0007669"/>
    <property type="project" value="TreeGrafter"/>
</dbReference>
<dbReference type="GO" id="GO:0016757">
    <property type="term" value="F:glycosyltransferase activity"/>
    <property type="evidence" value="ECO:0007669"/>
    <property type="project" value="UniProtKB-KW"/>
</dbReference>
<accession>A0A381XWQ5</accession>
<gene>
    <name evidence="10" type="ORF">METZ01_LOCUS121914</name>
</gene>
<protein>
    <recommendedName>
        <fullName evidence="11">NAD-dependent epimerase/dehydratase domain-containing protein</fullName>
    </recommendedName>
</protein>
<keyword evidence="1" id="KW-1003">Cell membrane</keyword>
<evidence type="ECO:0000256" key="3">
    <source>
        <dbReference type="ARBA" id="ARBA00022679"/>
    </source>
</evidence>
<dbReference type="InterPro" id="IPR036291">
    <property type="entry name" value="NAD(P)-bd_dom_sf"/>
</dbReference>
<dbReference type="SUPFAM" id="SSF51735">
    <property type="entry name" value="NAD(P)-binding Rossmann-fold domains"/>
    <property type="match status" value="1"/>
</dbReference>
<feature type="domain" description="NAD-dependent epimerase/dehydratase" evidence="9">
    <location>
        <begin position="13"/>
        <end position="243"/>
    </location>
</feature>